<dbReference type="Pfam" id="PF14606">
    <property type="entry name" value="Lipase_GDSL_3"/>
    <property type="match status" value="1"/>
</dbReference>
<dbReference type="InterPro" id="IPR013830">
    <property type="entry name" value="SGNH_hydro"/>
</dbReference>
<dbReference type="PANTHER" id="PTHR30383:SF5">
    <property type="entry name" value="SGNH HYDROLASE-TYPE ESTERASE DOMAIN-CONTAINING PROTEIN"/>
    <property type="match status" value="1"/>
</dbReference>
<evidence type="ECO:0000313" key="5">
    <source>
        <dbReference type="Proteomes" id="UP000187464"/>
    </source>
</evidence>
<dbReference type="GO" id="GO:0004622">
    <property type="term" value="F:phosphatidylcholine lysophospholipase activity"/>
    <property type="evidence" value="ECO:0007669"/>
    <property type="project" value="TreeGrafter"/>
</dbReference>
<organism evidence="4 5">
    <name type="scientific">Proteiniphilum saccharofermentans</name>
    <dbReference type="NCBI Taxonomy" id="1642647"/>
    <lineage>
        <taxon>Bacteria</taxon>
        <taxon>Pseudomonadati</taxon>
        <taxon>Bacteroidota</taxon>
        <taxon>Bacteroidia</taxon>
        <taxon>Bacteroidales</taxon>
        <taxon>Dysgonomonadaceae</taxon>
        <taxon>Proteiniphilum</taxon>
    </lineage>
</organism>
<evidence type="ECO:0000259" key="1">
    <source>
        <dbReference type="Pfam" id="PF13472"/>
    </source>
</evidence>
<name>A0A1R3T5Y7_9BACT</name>
<accession>A0A1R3T5Y7</accession>
<feature type="domain" description="SGNH hydrolase-type esterase N-terminal" evidence="3">
    <location>
        <begin position="69"/>
        <end position="219"/>
    </location>
</feature>
<gene>
    <name evidence="4" type="ORF">PSM36_1142</name>
</gene>
<evidence type="ECO:0000259" key="3">
    <source>
        <dbReference type="Pfam" id="PF14607"/>
    </source>
</evidence>
<dbReference type="PANTHER" id="PTHR30383">
    <property type="entry name" value="THIOESTERASE 1/PROTEASE 1/LYSOPHOSPHOLIPASE L1"/>
    <property type="match status" value="1"/>
</dbReference>
<evidence type="ECO:0000313" key="4">
    <source>
        <dbReference type="EMBL" id="SCD19967.1"/>
    </source>
</evidence>
<dbReference type="EMBL" id="LT605205">
    <property type="protein sequence ID" value="SCD19967.1"/>
    <property type="molecule type" value="Genomic_DNA"/>
</dbReference>
<feature type="domain" description="SGNH hydrolase-type esterase" evidence="2">
    <location>
        <begin position="227"/>
        <end position="405"/>
    </location>
</feature>
<dbReference type="AlphaFoldDB" id="A0A1R3T5Y7"/>
<dbReference type="Gene3D" id="2.60.120.260">
    <property type="entry name" value="Galactose-binding domain-like"/>
    <property type="match status" value="1"/>
</dbReference>
<dbReference type="Pfam" id="PF13472">
    <property type="entry name" value="Lipase_GDSL_2"/>
    <property type="match status" value="1"/>
</dbReference>
<proteinExistence type="predicted"/>
<dbReference type="STRING" id="1642647.PSM36_1142"/>
<dbReference type="Proteomes" id="UP000187464">
    <property type="component" value="Chromosome I"/>
</dbReference>
<keyword evidence="4" id="KW-0378">Hydrolase</keyword>
<evidence type="ECO:0000259" key="2">
    <source>
        <dbReference type="Pfam" id="PF14606"/>
    </source>
</evidence>
<dbReference type="InterPro" id="IPR032740">
    <property type="entry name" value="GxDLY"/>
</dbReference>
<reference evidence="4 5" key="1">
    <citation type="submission" date="2016-08" db="EMBL/GenBank/DDBJ databases">
        <authorList>
            <person name="Seilhamer J.J."/>
        </authorList>
    </citation>
    <scope>NUCLEOTIDE SEQUENCE [LARGE SCALE GENOMIC DNA]</scope>
    <source>
        <strain evidence="4">M3/6</strain>
    </source>
</reference>
<dbReference type="RefSeq" id="WP_083710942.1">
    <property type="nucleotide sequence ID" value="NZ_LT605205.1"/>
</dbReference>
<keyword evidence="5" id="KW-1185">Reference proteome</keyword>
<dbReference type="KEGG" id="psac:PSM36_1142"/>
<protein>
    <submittedName>
        <fullName evidence="4">GDSL-like Lipase/Acylhydrolase family</fullName>
    </submittedName>
</protein>
<dbReference type="InterPro" id="IPR036514">
    <property type="entry name" value="SGNH_hydro_sf"/>
</dbReference>
<dbReference type="SUPFAM" id="SSF52266">
    <property type="entry name" value="SGNH hydrolase"/>
    <property type="match status" value="2"/>
</dbReference>
<feature type="domain" description="SGNH hydrolase-type esterase" evidence="1">
    <location>
        <begin position="453"/>
        <end position="615"/>
    </location>
</feature>
<dbReference type="Gene3D" id="3.40.50.1110">
    <property type="entry name" value="SGNH hydrolase"/>
    <property type="match status" value="2"/>
</dbReference>
<dbReference type="InterPro" id="IPR051532">
    <property type="entry name" value="Ester_Hydrolysis_Enzymes"/>
</dbReference>
<dbReference type="Pfam" id="PF14607">
    <property type="entry name" value="GxDLY"/>
    <property type="match status" value="1"/>
</dbReference>
<sequence>MGTQELFNQIISKVVSLNGRQKKIFYFFLKALSTVCFKCRGSLNYNFAKKSIVLILAIPFTGSLFAQTNWCDPLKENYNVIQNQGWTNEIGKTYQRLPDRAEDEVRKPVWNLSQNSAGLAIHFYTNAEKIEIRYGVTGNLAMSHMPATGVSGVDLYAIDPDGIWRLATGKYTFNDTITYSYEIQAQNQFHKSGFEYRLYLPLYNSVKWMEIGVPDSAEFKFIPTLKEKPIMVYGTSIAQGGCASRPGMGWTNILSRKLDYPVINLAFSGNGPLEKELVDLIDEIDASLYIYDCLPNMGSLSSEEVVKRTIYGVSKIREKHDTPILLVDHIGYRNQEMNNASKESGDRMNSALKSAYDSLVNQGVKNIYHLRKDMIDFPEDGCVDNIHPNDLGMQAYANAYEKIIREILNMPAGDFKITKPVSQRREPHMYEWKARHENILQSIQLKHPKRVIIGNSITHYWGGTTERENGSQSWKKQMDPAGYLNLGYGWDRIENVLWRVYHGELSGYDAEEVILMIGTNNLGLNTDDEIVKGLRFLLRQIRIRQPNAKIKVMGLLPRRGYEDHVKAINKHITKMVLLHDYIYLDVGDRLLLENGKIDETLFSDGLHPNEEGYARIVDDIIIFR</sequence>